<evidence type="ECO:0000313" key="7">
    <source>
        <dbReference type="EMBL" id="CAB4648287.1"/>
    </source>
</evidence>
<evidence type="ECO:0000256" key="6">
    <source>
        <dbReference type="SAM" id="Phobius"/>
    </source>
</evidence>
<feature type="transmembrane region" description="Helical" evidence="6">
    <location>
        <begin position="196"/>
        <end position="217"/>
    </location>
</feature>
<dbReference type="PRINTS" id="PR00839">
    <property type="entry name" value="V8PROTEASE"/>
</dbReference>
<dbReference type="InterPro" id="IPR008256">
    <property type="entry name" value="Peptidase_S1B"/>
</dbReference>
<keyword evidence="2" id="KW-0645">Protease</keyword>
<organism evidence="7">
    <name type="scientific">freshwater metagenome</name>
    <dbReference type="NCBI Taxonomy" id="449393"/>
    <lineage>
        <taxon>unclassified sequences</taxon>
        <taxon>metagenomes</taxon>
        <taxon>ecological metagenomes</taxon>
    </lineage>
</organism>
<evidence type="ECO:0000256" key="2">
    <source>
        <dbReference type="ARBA" id="ARBA00022670"/>
    </source>
</evidence>
<keyword evidence="5" id="KW-0720">Serine protease</keyword>
<dbReference type="InterPro" id="IPR043504">
    <property type="entry name" value="Peptidase_S1_PA_chymotrypsin"/>
</dbReference>
<evidence type="ECO:0000256" key="5">
    <source>
        <dbReference type="ARBA" id="ARBA00022825"/>
    </source>
</evidence>
<dbReference type="Pfam" id="PF13365">
    <property type="entry name" value="Trypsin_2"/>
    <property type="match status" value="1"/>
</dbReference>
<protein>
    <submittedName>
        <fullName evidence="7">Unannotated protein</fullName>
    </submittedName>
</protein>
<sequence length="236" mass="25740">MAENEESLISYAVKINCDNAQGAGFRLNSEVIVTAKHVVEDCTRVFVTNNDGVSAQSTKLRFSREYDIAYVYITKNVGKEVMISEKVPQVGENLYTIGSPIDGLVLSKGKLVTSYKDFRGDWLEISIAADQGNSGGPVFSDAGLVGMVISKNITDKRINAYSAEFLLSDYENLGQQNGDDDGSDTTVIANDSSSPLLTQSISAIIAFIFGGVAGVVLNQRRERRLKKKRIRIVVEN</sequence>
<keyword evidence="4" id="KW-0378">Hydrolase</keyword>
<keyword evidence="6" id="KW-0812">Transmembrane</keyword>
<dbReference type="Gene3D" id="2.40.10.10">
    <property type="entry name" value="Trypsin-like serine proteases"/>
    <property type="match status" value="2"/>
</dbReference>
<evidence type="ECO:0000256" key="1">
    <source>
        <dbReference type="ARBA" id="ARBA00008764"/>
    </source>
</evidence>
<keyword evidence="3" id="KW-0732">Signal</keyword>
<proteinExistence type="inferred from homology"/>
<dbReference type="EMBL" id="CAEZVW010000079">
    <property type="protein sequence ID" value="CAB4648287.1"/>
    <property type="molecule type" value="Genomic_DNA"/>
</dbReference>
<evidence type="ECO:0000256" key="3">
    <source>
        <dbReference type="ARBA" id="ARBA00022729"/>
    </source>
</evidence>
<dbReference type="InterPro" id="IPR009003">
    <property type="entry name" value="Peptidase_S1_PA"/>
</dbReference>
<reference evidence="7" key="1">
    <citation type="submission" date="2020-05" db="EMBL/GenBank/DDBJ databases">
        <authorList>
            <person name="Chiriac C."/>
            <person name="Salcher M."/>
            <person name="Ghai R."/>
            <person name="Kavagutti S V."/>
        </authorList>
    </citation>
    <scope>NUCLEOTIDE SEQUENCE</scope>
</reference>
<dbReference type="AlphaFoldDB" id="A0A6J6KEU4"/>
<gene>
    <name evidence="7" type="ORF">UFOPK2157_01093</name>
</gene>
<keyword evidence="6" id="KW-1133">Transmembrane helix</keyword>
<evidence type="ECO:0000256" key="4">
    <source>
        <dbReference type="ARBA" id="ARBA00022801"/>
    </source>
</evidence>
<dbReference type="GO" id="GO:0008236">
    <property type="term" value="F:serine-type peptidase activity"/>
    <property type="evidence" value="ECO:0007669"/>
    <property type="project" value="UniProtKB-KW"/>
</dbReference>
<dbReference type="SUPFAM" id="SSF50494">
    <property type="entry name" value="Trypsin-like serine proteases"/>
    <property type="match status" value="1"/>
</dbReference>
<comment type="similarity">
    <text evidence="1">Belongs to the peptidase S1B family.</text>
</comment>
<accession>A0A6J6KEU4</accession>
<name>A0A6J6KEU4_9ZZZZ</name>
<dbReference type="GO" id="GO:0006508">
    <property type="term" value="P:proteolysis"/>
    <property type="evidence" value="ECO:0007669"/>
    <property type="project" value="UniProtKB-KW"/>
</dbReference>
<keyword evidence="6" id="KW-0472">Membrane</keyword>